<dbReference type="AlphaFoldDB" id="A0AA86NZY6"/>
<accession>A0AA86NZY6</accession>
<evidence type="ECO:0000313" key="2">
    <source>
        <dbReference type="EMBL" id="CAI9929138.1"/>
    </source>
</evidence>
<evidence type="ECO:0000313" key="4">
    <source>
        <dbReference type="Proteomes" id="UP001642409"/>
    </source>
</evidence>
<organism evidence="2">
    <name type="scientific">Hexamita inflata</name>
    <dbReference type="NCBI Taxonomy" id="28002"/>
    <lineage>
        <taxon>Eukaryota</taxon>
        <taxon>Metamonada</taxon>
        <taxon>Diplomonadida</taxon>
        <taxon>Hexamitidae</taxon>
        <taxon>Hexamitinae</taxon>
        <taxon>Hexamita</taxon>
    </lineage>
</organism>
<dbReference type="Proteomes" id="UP001642409">
    <property type="component" value="Unassembled WGS sequence"/>
</dbReference>
<proteinExistence type="predicted"/>
<feature type="compositionally biased region" description="Low complexity" evidence="1">
    <location>
        <begin position="455"/>
        <end position="466"/>
    </location>
</feature>
<feature type="region of interest" description="Disordered" evidence="1">
    <location>
        <begin position="451"/>
        <end position="485"/>
    </location>
</feature>
<sequence length="688" mass="80606">MSIVIVELHTINTPRLQEAPLSSRVIKARALTVQFGQFEMTQPTVQKLRPQQTLWSEELKQLKINDKILEKYPLVDEYLSGLAQETVGVLPRALYIPGNSESAQILLELQKQPESLFYNYPTLALTPGIVQLISGLVFDRRTSLQQILTVLKEDQMFEKSDDDLFDNPVEKEFTELLEPASNLLQDQFTPIQEEDYNYNIEKVFELIVLLQQKFKKQMIEVIQKFTDFQMDIFDQVSSQQQEVLRFDAEQFLNAKLLEQLGLRQNEFFDIRHIYPQTTLVKLYSKLSVQDKIQNVVDFYNRKQGIKINPKLDIKLLAKPSVVDKFPPNPTYLYLKNIHKDRLSQDFIMNIIQSIYKQQPMSIKKALEHVYVFKVMKCQQNYQIEGQLPVEQIQLSFTGYYDVTFIFPQADHELNKKMHMFLTELDLEWGLISESQIFMLCQYKQKQDFKVEERPQYPSSQAQYPPQNVQPTYSQSFPTQQQTPMVPPQDKIMMMRTSTNSKVLRQQATCLQVYQLPQDVKIKDVAGFCKQQRVAEGMAWNLHQPFNNALGPIRLCQNYCLLIFVNKEAMQKAEQVLQTSLFKQGRIQCRVSEEPQDMIYLDQCFQPKDPPFSPVFCVVLKQIRLPPDNREFGDVVVTWGAVRPEFQRVHQENGILYYKTSRDAESAYQLLKNQLFQQHPNDIFRVDYE</sequence>
<evidence type="ECO:0000313" key="3">
    <source>
        <dbReference type="EMBL" id="CAL6004809.1"/>
    </source>
</evidence>
<gene>
    <name evidence="2" type="ORF">HINF_LOCUS16783</name>
    <name evidence="3" type="ORF">HINF_LOCUS19067</name>
</gene>
<reference evidence="2" key="1">
    <citation type="submission" date="2023-06" db="EMBL/GenBank/DDBJ databases">
        <authorList>
            <person name="Kurt Z."/>
        </authorList>
    </citation>
    <scope>NUCLEOTIDE SEQUENCE</scope>
</reference>
<comment type="caution">
    <text evidence="2">The sequence shown here is derived from an EMBL/GenBank/DDBJ whole genome shotgun (WGS) entry which is preliminary data.</text>
</comment>
<dbReference type="EMBL" id="CATOUU010000424">
    <property type="protein sequence ID" value="CAI9929138.1"/>
    <property type="molecule type" value="Genomic_DNA"/>
</dbReference>
<dbReference type="EMBL" id="CAXDID020000049">
    <property type="protein sequence ID" value="CAL6004809.1"/>
    <property type="molecule type" value="Genomic_DNA"/>
</dbReference>
<name>A0AA86NZY6_9EUKA</name>
<reference evidence="3 4" key="2">
    <citation type="submission" date="2024-07" db="EMBL/GenBank/DDBJ databases">
        <authorList>
            <person name="Akdeniz Z."/>
        </authorList>
    </citation>
    <scope>NUCLEOTIDE SEQUENCE [LARGE SCALE GENOMIC DNA]</scope>
</reference>
<protein>
    <submittedName>
        <fullName evidence="2">Uncharacterized protein</fullName>
    </submittedName>
</protein>
<evidence type="ECO:0000256" key="1">
    <source>
        <dbReference type="SAM" id="MobiDB-lite"/>
    </source>
</evidence>
<keyword evidence="4" id="KW-1185">Reference proteome</keyword>